<feature type="compositionally biased region" description="Polar residues" evidence="2">
    <location>
        <begin position="134"/>
        <end position="155"/>
    </location>
</feature>
<dbReference type="GO" id="GO:0005739">
    <property type="term" value="C:mitochondrion"/>
    <property type="evidence" value="ECO:0007669"/>
    <property type="project" value="TreeGrafter"/>
</dbReference>
<dbReference type="GO" id="GO:0032981">
    <property type="term" value="P:mitochondrial respiratory chain complex I assembly"/>
    <property type="evidence" value="ECO:0007669"/>
    <property type="project" value="TreeGrafter"/>
</dbReference>
<dbReference type="Pfam" id="PF05071">
    <property type="entry name" value="NDUFA12"/>
    <property type="match status" value="1"/>
</dbReference>
<dbReference type="InterPro" id="IPR052618">
    <property type="entry name" value="ComplexI_NDUFA12"/>
</dbReference>
<dbReference type="AlphaFoldDB" id="A0A8C5MJR9"/>
<reference evidence="3" key="2">
    <citation type="submission" date="2025-09" db="UniProtKB">
        <authorList>
            <consortium name="Ensembl"/>
        </authorList>
    </citation>
    <scope>IDENTIFICATION</scope>
</reference>
<protein>
    <submittedName>
        <fullName evidence="3">NADH:ubiquinone oxidoreductase complex assembly factor 2</fullName>
    </submittedName>
</protein>
<dbReference type="OrthoDB" id="10255576at2759"/>
<keyword evidence="4" id="KW-1185">Reference proteome</keyword>
<evidence type="ECO:0000256" key="1">
    <source>
        <dbReference type="ARBA" id="ARBA00007355"/>
    </source>
</evidence>
<evidence type="ECO:0000256" key="2">
    <source>
        <dbReference type="SAM" id="MobiDB-lite"/>
    </source>
</evidence>
<organism evidence="3 4">
    <name type="scientific">Leptobrachium leishanense</name>
    <name type="common">Leishan spiny toad</name>
    <dbReference type="NCBI Taxonomy" id="445787"/>
    <lineage>
        <taxon>Eukaryota</taxon>
        <taxon>Metazoa</taxon>
        <taxon>Chordata</taxon>
        <taxon>Craniata</taxon>
        <taxon>Vertebrata</taxon>
        <taxon>Euteleostomi</taxon>
        <taxon>Amphibia</taxon>
        <taxon>Batrachia</taxon>
        <taxon>Anura</taxon>
        <taxon>Pelobatoidea</taxon>
        <taxon>Megophryidae</taxon>
        <taxon>Leptobrachium</taxon>
    </lineage>
</organism>
<name>A0A8C5MJR9_9ANUR</name>
<dbReference type="InterPro" id="IPR007763">
    <property type="entry name" value="NDUFA12"/>
</dbReference>
<proteinExistence type="inferred from homology"/>
<dbReference type="PANTHER" id="PTHR32470">
    <property type="entry name" value="ADH DEHYDROGENASE [UBIQUINONE] 1 ALPHA SUBCOMPLEX ASSEMBLY FACTOR 2"/>
    <property type="match status" value="1"/>
</dbReference>
<dbReference type="PANTHER" id="PTHR32470:SF2">
    <property type="entry name" value="NADH DEHYDROGENASE [UBIQUINONE] 1 ALPHA SUBCOMPLEX ASSEMBLY FACTOR 2"/>
    <property type="match status" value="1"/>
</dbReference>
<evidence type="ECO:0000313" key="3">
    <source>
        <dbReference type="Ensembl" id="ENSLLEP00000015671.1"/>
    </source>
</evidence>
<dbReference type="Ensembl" id="ENSLLET00000016272.1">
    <property type="protein sequence ID" value="ENSLLEP00000015671.1"/>
    <property type="gene ID" value="ENSLLEG00000009974.1"/>
</dbReference>
<feature type="region of interest" description="Disordered" evidence="2">
    <location>
        <begin position="105"/>
        <end position="155"/>
    </location>
</feature>
<reference evidence="3" key="1">
    <citation type="submission" date="2025-08" db="UniProtKB">
        <authorList>
            <consortium name="Ensembl"/>
        </authorList>
    </citation>
    <scope>IDENTIFICATION</scope>
</reference>
<dbReference type="Proteomes" id="UP000694569">
    <property type="component" value="Unplaced"/>
</dbReference>
<evidence type="ECO:0000313" key="4">
    <source>
        <dbReference type="Proteomes" id="UP000694569"/>
    </source>
</evidence>
<gene>
    <name evidence="3" type="primary">NDUFAF2</name>
</gene>
<comment type="similarity">
    <text evidence="1">Belongs to the complex I NDUFA12 subunit family.</text>
</comment>
<dbReference type="GO" id="GO:0045271">
    <property type="term" value="C:respiratory chain complex I"/>
    <property type="evidence" value="ECO:0007669"/>
    <property type="project" value="InterPro"/>
</dbReference>
<dbReference type="GeneTree" id="ENSGT00390000002743"/>
<sequence length="155" mass="17731">MDKLRTLLQRTLGRVRHHVGTDQLGNKYYVIPEHTSWTGQKSRARRTVECVNTKVFEYQFGDIPVEWEAWIRGKRKDPPTLEEILKNETLREETKTKGDLLKLEEGAVDQPKQNLIKGHASSNVYGGKKPSEEPISTGNTFEPGSWTPGQQTKEK</sequence>
<accession>A0A8C5MJR9</accession>